<dbReference type="RefSeq" id="WP_345357161.1">
    <property type="nucleotide sequence ID" value="NZ_BAABII010000003.1"/>
</dbReference>
<comment type="caution">
    <text evidence="1">The sequence shown here is derived from an EMBL/GenBank/DDBJ whole genome shotgun (WGS) entry which is preliminary data.</text>
</comment>
<keyword evidence="2" id="KW-1185">Reference proteome</keyword>
<dbReference type="Pfam" id="PF10698">
    <property type="entry name" value="DUF2505"/>
    <property type="match status" value="1"/>
</dbReference>
<evidence type="ECO:0000313" key="2">
    <source>
        <dbReference type="Proteomes" id="UP001564626"/>
    </source>
</evidence>
<evidence type="ECO:0000313" key="1">
    <source>
        <dbReference type="EMBL" id="MEY8041485.1"/>
    </source>
</evidence>
<organism evidence="1 2">
    <name type="scientific">Saccharopolyspora cebuensis</name>
    <dbReference type="NCBI Taxonomy" id="418759"/>
    <lineage>
        <taxon>Bacteria</taxon>
        <taxon>Bacillati</taxon>
        <taxon>Actinomycetota</taxon>
        <taxon>Actinomycetes</taxon>
        <taxon>Pseudonocardiales</taxon>
        <taxon>Pseudonocardiaceae</taxon>
        <taxon>Saccharopolyspora</taxon>
    </lineage>
</organism>
<gene>
    <name evidence="1" type="ORF">AB8O55_18935</name>
</gene>
<dbReference type="EMBL" id="JBGEHV010000037">
    <property type="protein sequence ID" value="MEY8041485.1"/>
    <property type="molecule type" value="Genomic_DNA"/>
</dbReference>
<sequence>MARRIEHRSTSEWSASAVHQALIDVDYLTDRLRTLGGAHAELVEHVSTPDGGVRYQIRHGVRSDALPQLARSVVGGDLVIDRSESWRRQDDEHYTGEVAAEIAGAPCTIAGSMWLRDLDEPVGTEVSEFVVSGTVRVGVPLVGGKLEDLVADQVQKLLAAEEQFTGEWLARRG</sequence>
<dbReference type="InterPro" id="IPR019639">
    <property type="entry name" value="DUF2505"/>
</dbReference>
<accession>A0ABV4CK82</accession>
<protein>
    <submittedName>
        <fullName evidence="1">DUF2505 domain-containing protein</fullName>
    </submittedName>
</protein>
<name>A0ABV4CK82_9PSEU</name>
<proteinExistence type="predicted"/>
<reference evidence="1 2" key="1">
    <citation type="submission" date="2024-08" db="EMBL/GenBank/DDBJ databases">
        <title>Genome mining of Saccharopolyspora cebuensis PGLac3 from Nigerian medicinal plant.</title>
        <authorList>
            <person name="Ezeobiora C.E."/>
            <person name="Igbokwe N.H."/>
            <person name="Amin D.H."/>
            <person name="Mendie U.E."/>
        </authorList>
    </citation>
    <scope>NUCLEOTIDE SEQUENCE [LARGE SCALE GENOMIC DNA]</scope>
    <source>
        <strain evidence="1 2">PGLac3</strain>
    </source>
</reference>
<dbReference type="Proteomes" id="UP001564626">
    <property type="component" value="Unassembled WGS sequence"/>
</dbReference>